<dbReference type="Proteomes" id="UP001589890">
    <property type="component" value="Unassembled WGS sequence"/>
</dbReference>
<evidence type="ECO:0000313" key="6">
    <source>
        <dbReference type="Proteomes" id="UP001589890"/>
    </source>
</evidence>
<dbReference type="Gene3D" id="3.40.50.1100">
    <property type="match status" value="2"/>
</dbReference>
<protein>
    <submittedName>
        <fullName evidence="5">Threonine/serine dehydratase</fullName>
    </submittedName>
</protein>
<dbReference type="PANTHER" id="PTHR48078">
    <property type="entry name" value="THREONINE DEHYDRATASE, MITOCHONDRIAL-RELATED"/>
    <property type="match status" value="1"/>
</dbReference>
<dbReference type="RefSeq" id="WP_380044330.1">
    <property type="nucleotide sequence ID" value="NZ_JBHLTC010000006.1"/>
</dbReference>
<dbReference type="Pfam" id="PF00291">
    <property type="entry name" value="PALP"/>
    <property type="match status" value="1"/>
</dbReference>
<keyword evidence="2" id="KW-0663">Pyridoxal phosphate</keyword>
<dbReference type="PANTHER" id="PTHR48078:SF17">
    <property type="entry name" value="THREONINE DEHYDRATASE"/>
    <property type="match status" value="1"/>
</dbReference>
<reference evidence="5 6" key="1">
    <citation type="submission" date="2024-09" db="EMBL/GenBank/DDBJ databases">
        <authorList>
            <person name="Sun Q."/>
            <person name="Mori K."/>
        </authorList>
    </citation>
    <scope>NUCLEOTIDE SEQUENCE [LARGE SCALE GENOMIC DNA]</scope>
    <source>
        <strain evidence="5 6">CGMCC 1.15906</strain>
    </source>
</reference>
<evidence type="ECO:0000256" key="1">
    <source>
        <dbReference type="ARBA" id="ARBA00001933"/>
    </source>
</evidence>
<dbReference type="InterPro" id="IPR036052">
    <property type="entry name" value="TrpB-like_PALP_sf"/>
</dbReference>
<dbReference type="EMBL" id="JBHLTC010000006">
    <property type="protein sequence ID" value="MFC0623626.1"/>
    <property type="molecule type" value="Genomic_DNA"/>
</dbReference>
<comment type="caution">
    <text evidence="5">The sequence shown here is derived from an EMBL/GenBank/DDBJ whole genome shotgun (WGS) entry which is preliminary data.</text>
</comment>
<evidence type="ECO:0000259" key="4">
    <source>
        <dbReference type="Pfam" id="PF00291"/>
    </source>
</evidence>
<dbReference type="InterPro" id="IPR050147">
    <property type="entry name" value="Ser/Thr_Dehydratase"/>
</dbReference>
<dbReference type="SUPFAM" id="SSF53686">
    <property type="entry name" value="Tryptophan synthase beta subunit-like PLP-dependent enzymes"/>
    <property type="match status" value="1"/>
</dbReference>
<evidence type="ECO:0000256" key="3">
    <source>
        <dbReference type="ARBA" id="ARBA00023239"/>
    </source>
</evidence>
<sequence>MRLDLARVLLARTRIDRVFRDTPQYECEPLSAVLGCRVILKVETLNPTRSFKGRGTETVLARLQDSGNVNAVVCASAGNLGQALAYSGRLRGMPVTVVASSAANPLKIERMKALGANVILVDGEIELALAIAERYADETGAFLVEDSKDLGTCEGAATIGVELSELAGELDSVLVALGAGAMATGVAFALKSLREGVETICVQPENAPAMTLALRAGKPVEVGRPSTIADGVAGRYVIPEVLDDLAAVADDAVLVTEGGIVEAMRLLYVHAGLVVEPAAALGVASILESAGRFDGKTVATILCGSNVTPTDFDRWIQHGLAAPATGLP</sequence>
<evidence type="ECO:0000313" key="5">
    <source>
        <dbReference type="EMBL" id="MFC0623626.1"/>
    </source>
</evidence>
<comment type="cofactor">
    <cofactor evidence="1">
        <name>pyridoxal 5'-phosphate</name>
        <dbReference type="ChEBI" id="CHEBI:597326"/>
    </cofactor>
</comment>
<keyword evidence="6" id="KW-1185">Reference proteome</keyword>
<name>A0ABV6QG62_9ACTN</name>
<organism evidence="5 6">
    <name type="scientific">Kribbella deserti</name>
    <dbReference type="NCBI Taxonomy" id="1926257"/>
    <lineage>
        <taxon>Bacteria</taxon>
        <taxon>Bacillati</taxon>
        <taxon>Actinomycetota</taxon>
        <taxon>Actinomycetes</taxon>
        <taxon>Propionibacteriales</taxon>
        <taxon>Kribbellaceae</taxon>
        <taxon>Kribbella</taxon>
    </lineage>
</organism>
<proteinExistence type="predicted"/>
<gene>
    <name evidence="5" type="ORF">ACFFGN_06100</name>
</gene>
<accession>A0ABV6QG62</accession>
<evidence type="ECO:0000256" key="2">
    <source>
        <dbReference type="ARBA" id="ARBA00022898"/>
    </source>
</evidence>
<keyword evidence="3" id="KW-0456">Lyase</keyword>
<feature type="domain" description="Tryptophan synthase beta chain-like PALP" evidence="4">
    <location>
        <begin position="18"/>
        <end position="304"/>
    </location>
</feature>
<dbReference type="InterPro" id="IPR001926">
    <property type="entry name" value="TrpB-like_PALP"/>
</dbReference>